<reference evidence="1" key="1">
    <citation type="submission" date="2018-05" db="EMBL/GenBank/DDBJ databases">
        <authorList>
            <person name="Lanie J.A."/>
            <person name="Ng W.-L."/>
            <person name="Kazmierczak K.M."/>
            <person name="Andrzejewski T.M."/>
            <person name="Davidsen T.M."/>
            <person name="Wayne K.J."/>
            <person name="Tettelin H."/>
            <person name="Glass J.I."/>
            <person name="Rusch D."/>
            <person name="Podicherti R."/>
            <person name="Tsui H.-C.T."/>
            <person name="Winkler M.E."/>
        </authorList>
    </citation>
    <scope>NUCLEOTIDE SEQUENCE</scope>
</reference>
<accession>A0A381SGC3</accession>
<sequence>MERPKSVKSITMRTGISKIAPRCGIRIKEFLFEETNTLFTVLRRNKNLTMDQPPDK</sequence>
<gene>
    <name evidence="1" type="ORF">METZ01_LOCUS55880</name>
</gene>
<organism evidence="1">
    <name type="scientific">marine metagenome</name>
    <dbReference type="NCBI Taxonomy" id="408172"/>
    <lineage>
        <taxon>unclassified sequences</taxon>
        <taxon>metagenomes</taxon>
        <taxon>ecological metagenomes</taxon>
    </lineage>
</organism>
<evidence type="ECO:0000313" key="1">
    <source>
        <dbReference type="EMBL" id="SVA03026.1"/>
    </source>
</evidence>
<name>A0A381SGC3_9ZZZZ</name>
<dbReference type="AlphaFoldDB" id="A0A381SGC3"/>
<protein>
    <submittedName>
        <fullName evidence="1">Uncharacterized protein</fullName>
    </submittedName>
</protein>
<dbReference type="EMBL" id="UINC01003065">
    <property type="protein sequence ID" value="SVA03026.1"/>
    <property type="molecule type" value="Genomic_DNA"/>
</dbReference>
<proteinExistence type="predicted"/>